<evidence type="ECO:0008006" key="5">
    <source>
        <dbReference type="Google" id="ProtNLM"/>
    </source>
</evidence>
<feature type="signal peptide" evidence="2">
    <location>
        <begin position="1"/>
        <end position="22"/>
    </location>
</feature>
<dbReference type="Proteomes" id="UP001501237">
    <property type="component" value="Unassembled WGS sequence"/>
</dbReference>
<organism evidence="3 4">
    <name type="scientific">Actinocorallia longicatena</name>
    <dbReference type="NCBI Taxonomy" id="111803"/>
    <lineage>
        <taxon>Bacteria</taxon>
        <taxon>Bacillati</taxon>
        <taxon>Actinomycetota</taxon>
        <taxon>Actinomycetes</taxon>
        <taxon>Streptosporangiales</taxon>
        <taxon>Thermomonosporaceae</taxon>
        <taxon>Actinocorallia</taxon>
    </lineage>
</organism>
<feature type="compositionally biased region" description="Gly residues" evidence="1">
    <location>
        <begin position="26"/>
        <end position="36"/>
    </location>
</feature>
<feature type="region of interest" description="Disordered" evidence="1">
    <location>
        <begin position="48"/>
        <end position="133"/>
    </location>
</feature>
<feature type="compositionally biased region" description="Gly residues" evidence="1">
    <location>
        <begin position="110"/>
        <end position="126"/>
    </location>
</feature>
<name>A0ABP6Q8J1_9ACTN</name>
<proteinExistence type="predicted"/>
<protein>
    <recommendedName>
        <fullName evidence="5">PT repeat-containing protein</fullName>
    </recommendedName>
</protein>
<dbReference type="EMBL" id="BAAAUV010000006">
    <property type="protein sequence ID" value="GAA3211645.1"/>
    <property type="molecule type" value="Genomic_DNA"/>
</dbReference>
<accession>A0ABP6Q8J1</accession>
<gene>
    <name evidence="3" type="ORF">GCM10010468_30450</name>
</gene>
<keyword evidence="2" id="KW-0732">Signal</keyword>
<evidence type="ECO:0000313" key="4">
    <source>
        <dbReference type="Proteomes" id="UP001501237"/>
    </source>
</evidence>
<evidence type="ECO:0000313" key="3">
    <source>
        <dbReference type="EMBL" id="GAA3211645.1"/>
    </source>
</evidence>
<keyword evidence="4" id="KW-1185">Reference proteome</keyword>
<evidence type="ECO:0000256" key="2">
    <source>
        <dbReference type="SAM" id="SignalP"/>
    </source>
</evidence>
<feature type="chain" id="PRO_5046256535" description="PT repeat-containing protein" evidence="2">
    <location>
        <begin position="23"/>
        <end position="133"/>
    </location>
</feature>
<feature type="region of interest" description="Disordered" evidence="1">
    <location>
        <begin position="23"/>
        <end position="42"/>
    </location>
</feature>
<evidence type="ECO:0000256" key="1">
    <source>
        <dbReference type="SAM" id="MobiDB-lite"/>
    </source>
</evidence>
<sequence>MKSLTKLLAVPAVAGSLLLAAACGGSDSGSGSGGTSGDDPMAAFTACLKENGVTMPDRGQGGAGGDGTRPTGRPSGQPTGRPSGQPSGRPSMSAEQQKAMQACASLRPDGGQGGPGQGGGPGGGGQPSSQPTG</sequence>
<dbReference type="RefSeq" id="WP_344828321.1">
    <property type="nucleotide sequence ID" value="NZ_BAAAUV010000006.1"/>
</dbReference>
<feature type="compositionally biased region" description="Polar residues" evidence="1">
    <location>
        <begin position="77"/>
        <end position="99"/>
    </location>
</feature>
<dbReference type="PROSITE" id="PS51257">
    <property type="entry name" value="PROKAR_LIPOPROTEIN"/>
    <property type="match status" value="1"/>
</dbReference>
<comment type="caution">
    <text evidence="3">The sequence shown here is derived from an EMBL/GenBank/DDBJ whole genome shotgun (WGS) entry which is preliminary data.</text>
</comment>
<reference evidence="4" key="1">
    <citation type="journal article" date="2019" name="Int. J. Syst. Evol. Microbiol.">
        <title>The Global Catalogue of Microorganisms (GCM) 10K type strain sequencing project: providing services to taxonomists for standard genome sequencing and annotation.</title>
        <authorList>
            <consortium name="The Broad Institute Genomics Platform"/>
            <consortium name="The Broad Institute Genome Sequencing Center for Infectious Disease"/>
            <person name="Wu L."/>
            <person name="Ma J."/>
        </authorList>
    </citation>
    <scope>NUCLEOTIDE SEQUENCE [LARGE SCALE GENOMIC DNA]</scope>
    <source>
        <strain evidence="4">JCM 9377</strain>
    </source>
</reference>